<evidence type="ECO:0000256" key="5">
    <source>
        <dbReference type="ARBA" id="ARBA00022679"/>
    </source>
</evidence>
<evidence type="ECO:0000256" key="13">
    <source>
        <dbReference type="HAMAP-Rule" id="MF_00113"/>
    </source>
</evidence>
<accession>A0A9D1TXG8</accession>
<comment type="similarity">
    <text evidence="9 13">Belongs to the QueA family.</text>
</comment>
<reference evidence="14" key="1">
    <citation type="journal article" date="2021" name="PeerJ">
        <title>Extensive microbial diversity within the chicken gut microbiome revealed by metagenomics and culture.</title>
        <authorList>
            <person name="Gilroy R."/>
            <person name="Ravi A."/>
            <person name="Getino M."/>
            <person name="Pursley I."/>
            <person name="Horton D.L."/>
            <person name="Alikhan N.F."/>
            <person name="Baker D."/>
            <person name="Gharbi K."/>
            <person name="Hall N."/>
            <person name="Watson M."/>
            <person name="Adriaenssens E.M."/>
            <person name="Foster-Nyarko E."/>
            <person name="Jarju S."/>
            <person name="Secka A."/>
            <person name="Antonio M."/>
            <person name="Oren A."/>
            <person name="Chaudhuri R.R."/>
            <person name="La Ragione R."/>
            <person name="Hildebrand F."/>
            <person name="Pallen M.J."/>
        </authorList>
    </citation>
    <scope>NUCLEOTIDE SEQUENCE</scope>
    <source>
        <strain evidence="14">ChiHcolR34-3080</strain>
    </source>
</reference>
<dbReference type="EC" id="2.4.99.17" evidence="10 13"/>
<organism evidence="14 15">
    <name type="scientific">Candidatus Faecalibacterium intestinigallinarum</name>
    <dbReference type="NCBI Taxonomy" id="2838581"/>
    <lineage>
        <taxon>Bacteria</taxon>
        <taxon>Bacillati</taxon>
        <taxon>Bacillota</taxon>
        <taxon>Clostridia</taxon>
        <taxon>Eubacteriales</taxon>
        <taxon>Oscillospiraceae</taxon>
        <taxon>Faecalibacterium</taxon>
    </lineage>
</organism>
<name>A0A9D1TXG8_9FIRM</name>
<dbReference type="InterPro" id="IPR042118">
    <property type="entry name" value="QueA_dom1"/>
</dbReference>
<proteinExistence type="inferred from homology"/>
<dbReference type="Gene3D" id="2.40.10.240">
    <property type="entry name" value="QueA-like"/>
    <property type="match status" value="1"/>
</dbReference>
<evidence type="ECO:0000256" key="7">
    <source>
        <dbReference type="ARBA" id="ARBA00022785"/>
    </source>
</evidence>
<dbReference type="InterPro" id="IPR036100">
    <property type="entry name" value="QueA_sf"/>
</dbReference>
<gene>
    <name evidence="13 14" type="primary">queA</name>
    <name evidence="14" type="ORF">H9890_10045</name>
</gene>
<reference evidence="14" key="2">
    <citation type="submission" date="2021-04" db="EMBL/GenBank/DDBJ databases">
        <authorList>
            <person name="Gilroy R."/>
        </authorList>
    </citation>
    <scope>NUCLEOTIDE SEQUENCE</scope>
    <source>
        <strain evidence="14">ChiHcolR34-3080</strain>
    </source>
</reference>
<evidence type="ECO:0000256" key="11">
    <source>
        <dbReference type="ARBA" id="ARBA00069325"/>
    </source>
</evidence>
<dbReference type="GO" id="GO:0051075">
    <property type="term" value="F:S-adenosylmethionine:tRNA ribosyltransferase-isomerase activity"/>
    <property type="evidence" value="ECO:0007669"/>
    <property type="project" value="UniProtKB-EC"/>
</dbReference>
<comment type="catalytic activity">
    <reaction evidence="8 13">
        <text>7-aminomethyl-7-carbaguanosine(34) in tRNA + S-adenosyl-L-methionine = epoxyqueuosine(34) in tRNA + adenine + L-methionine + 2 H(+)</text>
        <dbReference type="Rhea" id="RHEA:32155"/>
        <dbReference type="Rhea" id="RHEA-COMP:10342"/>
        <dbReference type="Rhea" id="RHEA-COMP:18582"/>
        <dbReference type="ChEBI" id="CHEBI:15378"/>
        <dbReference type="ChEBI" id="CHEBI:16708"/>
        <dbReference type="ChEBI" id="CHEBI:57844"/>
        <dbReference type="ChEBI" id="CHEBI:59789"/>
        <dbReference type="ChEBI" id="CHEBI:82833"/>
        <dbReference type="ChEBI" id="CHEBI:194443"/>
        <dbReference type="EC" id="2.4.99.17"/>
    </reaction>
</comment>
<comment type="subcellular location">
    <subcellularLocation>
        <location evidence="1 13">Cytoplasm</location>
    </subcellularLocation>
</comment>
<evidence type="ECO:0000256" key="10">
    <source>
        <dbReference type="ARBA" id="ARBA00066503"/>
    </source>
</evidence>
<evidence type="ECO:0000256" key="8">
    <source>
        <dbReference type="ARBA" id="ARBA00052751"/>
    </source>
</evidence>
<dbReference type="InterPro" id="IPR003699">
    <property type="entry name" value="QueA"/>
</dbReference>
<keyword evidence="6 13" id="KW-0949">S-adenosyl-L-methionine</keyword>
<dbReference type="PANTHER" id="PTHR30307:SF0">
    <property type="entry name" value="S-ADENOSYLMETHIONINE:TRNA RIBOSYLTRANSFERASE-ISOMERASE"/>
    <property type="match status" value="1"/>
</dbReference>
<comment type="subunit">
    <text evidence="3 13">Monomer.</text>
</comment>
<dbReference type="InterPro" id="IPR042119">
    <property type="entry name" value="QueA_dom2"/>
</dbReference>
<comment type="caution">
    <text evidence="14">The sequence shown here is derived from an EMBL/GenBank/DDBJ whole genome shotgun (WGS) entry which is preliminary data.</text>
</comment>
<keyword evidence="7 13" id="KW-0671">Queuosine biosynthesis</keyword>
<evidence type="ECO:0000256" key="4">
    <source>
        <dbReference type="ARBA" id="ARBA00022490"/>
    </source>
</evidence>
<sequence length="342" mass="38260">MLKKDFWYELPKELIAQEPVSPRDAARLMVLHRGSDKIEHRIFRDLTDYLMPGDLLVVNNSKVLPARIVGVKQPTGAVCELLLLRQVKGDQWECLAKPGKRMHPGNVVTFGDGTLTATVDETMEDGNKLVTFRYDTETLYEKLDAFGKMPLPPYITKQLEDQSQYQTVYAKELGSAAAPTAGLHFTPELMDTIRAKGVGIAEVTLHVGLGTFRPVQEDEITDHKMHSEWYSVSEETARQIREAKAGGHRVIAVGTTSCRTLEAVAARYGEIRPCSGNTSIFLYPGVPFRCIDGLITNFHLPESTLIMLVSAFYGYDKTMAAYKAAVEERYRFFSFGDAMLIL</sequence>
<evidence type="ECO:0000256" key="2">
    <source>
        <dbReference type="ARBA" id="ARBA00004691"/>
    </source>
</evidence>
<comment type="pathway">
    <text evidence="2 13">tRNA modification; tRNA-queuosine biosynthesis.</text>
</comment>
<evidence type="ECO:0000256" key="1">
    <source>
        <dbReference type="ARBA" id="ARBA00004496"/>
    </source>
</evidence>
<evidence type="ECO:0000313" key="15">
    <source>
        <dbReference type="Proteomes" id="UP000823933"/>
    </source>
</evidence>
<dbReference type="SUPFAM" id="SSF111337">
    <property type="entry name" value="QueA-like"/>
    <property type="match status" value="1"/>
</dbReference>
<dbReference type="Proteomes" id="UP000823933">
    <property type="component" value="Unassembled WGS sequence"/>
</dbReference>
<dbReference type="HAMAP" id="MF_00113">
    <property type="entry name" value="QueA"/>
    <property type="match status" value="1"/>
</dbReference>
<dbReference type="PANTHER" id="PTHR30307">
    <property type="entry name" value="S-ADENOSYLMETHIONINE:TRNA RIBOSYLTRANSFERASE-ISOMERASE"/>
    <property type="match status" value="1"/>
</dbReference>
<dbReference type="Pfam" id="PF02547">
    <property type="entry name" value="Queuosine_synth"/>
    <property type="match status" value="1"/>
</dbReference>
<dbReference type="GO" id="GO:0008616">
    <property type="term" value="P:tRNA queuosine(34) biosynthetic process"/>
    <property type="evidence" value="ECO:0007669"/>
    <property type="project" value="UniProtKB-UniRule"/>
</dbReference>
<evidence type="ECO:0000256" key="6">
    <source>
        <dbReference type="ARBA" id="ARBA00022691"/>
    </source>
</evidence>
<dbReference type="FunFam" id="3.40.1780.10:FF:000001">
    <property type="entry name" value="S-adenosylmethionine:tRNA ribosyltransferase-isomerase"/>
    <property type="match status" value="1"/>
</dbReference>
<dbReference type="EMBL" id="DXHQ01000118">
    <property type="protein sequence ID" value="HIW09725.1"/>
    <property type="molecule type" value="Genomic_DNA"/>
</dbReference>
<dbReference type="Gene3D" id="3.40.1780.10">
    <property type="entry name" value="QueA-like"/>
    <property type="match status" value="1"/>
</dbReference>
<keyword evidence="4 13" id="KW-0963">Cytoplasm</keyword>
<dbReference type="NCBIfam" id="NF001140">
    <property type="entry name" value="PRK00147.1"/>
    <property type="match status" value="1"/>
</dbReference>
<dbReference type="NCBIfam" id="TIGR00113">
    <property type="entry name" value="queA"/>
    <property type="match status" value="1"/>
</dbReference>
<evidence type="ECO:0000256" key="12">
    <source>
        <dbReference type="ARBA" id="ARBA00076160"/>
    </source>
</evidence>
<protein>
    <recommendedName>
        <fullName evidence="11 13">S-adenosylmethionine:tRNA ribosyltransferase-isomerase</fullName>
        <ecNumber evidence="10 13">2.4.99.17</ecNumber>
    </recommendedName>
    <alternativeName>
        <fullName evidence="12 13">Queuosine biosynthesis protein QueA</fullName>
    </alternativeName>
</protein>
<evidence type="ECO:0000256" key="9">
    <source>
        <dbReference type="ARBA" id="ARBA00061210"/>
    </source>
</evidence>
<keyword evidence="5 13" id="KW-0808">Transferase</keyword>
<dbReference type="GO" id="GO:0005737">
    <property type="term" value="C:cytoplasm"/>
    <property type="evidence" value="ECO:0007669"/>
    <property type="project" value="UniProtKB-SubCell"/>
</dbReference>
<dbReference type="AlphaFoldDB" id="A0A9D1TXG8"/>
<comment type="function">
    <text evidence="13">Transfers and isomerizes the ribose moiety from AdoMet to the 7-aminomethyl group of 7-deazaguanine (preQ1-tRNA) to give epoxyqueuosine (oQ-tRNA).</text>
</comment>
<evidence type="ECO:0000256" key="3">
    <source>
        <dbReference type="ARBA" id="ARBA00011245"/>
    </source>
</evidence>
<keyword evidence="14" id="KW-0328">Glycosyltransferase</keyword>
<dbReference type="FunFam" id="2.40.10.240:FF:000002">
    <property type="entry name" value="S-adenosylmethionine:tRNA ribosyltransferase-isomerase"/>
    <property type="match status" value="1"/>
</dbReference>
<evidence type="ECO:0000313" key="14">
    <source>
        <dbReference type="EMBL" id="HIW09725.1"/>
    </source>
</evidence>